<dbReference type="AlphaFoldDB" id="A0A0C2NH36"/>
<protein>
    <submittedName>
        <fullName evidence="2">Uncharacterized protein</fullName>
    </submittedName>
</protein>
<comment type="caution">
    <text evidence="2">The sequence shown here is derived from an EMBL/GenBank/DDBJ whole genome shotgun (WGS) entry which is preliminary data.</text>
</comment>
<evidence type="ECO:0000313" key="3">
    <source>
        <dbReference type="Proteomes" id="UP000031668"/>
    </source>
</evidence>
<evidence type="ECO:0000313" key="2">
    <source>
        <dbReference type="EMBL" id="KII73327.1"/>
    </source>
</evidence>
<name>A0A0C2NH36_THEKT</name>
<sequence>MSTIWLVIVSLFFIRNNCKIVIVEFKEFYVRVDFFAFINATYMRDNENEIDRYKFFTDTMSWDHPHVSKHRISITGHTTFGEYEGDFITIKITYNLLANMVLLIRKVVLDFESLSKRRIVGGLDLNELVKPPKYTFGGELNFFTETEHSSTDIDIQIEYLEATFFNSVIYC</sequence>
<proteinExistence type="predicted"/>
<dbReference type="Proteomes" id="UP000031668">
    <property type="component" value="Unassembled WGS sequence"/>
</dbReference>
<reference evidence="2 3" key="1">
    <citation type="journal article" date="2014" name="Genome Biol. Evol.">
        <title>The genome of the myxosporean Thelohanellus kitauei shows adaptations to nutrient acquisition within its fish host.</title>
        <authorList>
            <person name="Yang Y."/>
            <person name="Xiong J."/>
            <person name="Zhou Z."/>
            <person name="Huo F."/>
            <person name="Miao W."/>
            <person name="Ran C."/>
            <person name="Liu Y."/>
            <person name="Zhang J."/>
            <person name="Feng J."/>
            <person name="Wang M."/>
            <person name="Wang M."/>
            <person name="Wang L."/>
            <person name="Yao B."/>
        </authorList>
    </citation>
    <scope>NUCLEOTIDE SEQUENCE [LARGE SCALE GENOMIC DNA]</scope>
    <source>
        <strain evidence="2">Wuqing</strain>
    </source>
</reference>
<feature type="signal peptide" evidence="1">
    <location>
        <begin position="1"/>
        <end position="18"/>
    </location>
</feature>
<dbReference type="EMBL" id="JWZT01000886">
    <property type="protein sequence ID" value="KII73327.1"/>
    <property type="molecule type" value="Genomic_DNA"/>
</dbReference>
<organism evidence="2 3">
    <name type="scientific">Thelohanellus kitauei</name>
    <name type="common">Myxosporean</name>
    <dbReference type="NCBI Taxonomy" id="669202"/>
    <lineage>
        <taxon>Eukaryota</taxon>
        <taxon>Metazoa</taxon>
        <taxon>Cnidaria</taxon>
        <taxon>Myxozoa</taxon>
        <taxon>Myxosporea</taxon>
        <taxon>Bivalvulida</taxon>
        <taxon>Platysporina</taxon>
        <taxon>Myxobolidae</taxon>
        <taxon>Thelohanellus</taxon>
    </lineage>
</organism>
<keyword evidence="3" id="KW-1185">Reference proteome</keyword>
<keyword evidence="1" id="KW-0732">Signal</keyword>
<accession>A0A0C2NH36</accession>
<feature type="chain" id="PRO_5002153075" evidence="1">
    <location>
        <begin position="19"/>
        <end position="171"/>
    </location>
</feature>
<evidence type="ECO:0000256" key="1">
    <source>
        <dbReference type="SAM" id="SignalP"/>
    </source>
</evidence>
<gene>
    <name evidence="2" type="ORF">RF11_04709</name>
</gene>